<evidence type="ECO:0000256" key="4">
    <source>
        <dbReference type="ARBA" id="ARBA00022764"/>
    </source>
</evidence>
<dbReference type="PANTHER" id="PTHR30222">
    <property type="entry name" value="SPERMIDINE/PUTRESCINE-BINDING PERIPLASMIC PROTEIN"/>
    <property type="match status" value="1"/>
</dbReference>
<evidence type="ECO:0000256" key="3">
    <source>
        <dbReference type="ARBA" id="ARBA00022729"/>
    </source>
</evidence>
<dbReference type="PRINTS" id="PR00909">
    <property type="entry name" value="SPERMDNBNDNG"/>
</dbReference>
<evidence type="ECO:0000313" key="5">
    <source>
        <dbReference type="EMBL" id="GAA1832707.1"/>
    </source>
</evidence>
<evidence type="ECO:0000256" key="2">
    <source>
        <dbReference type="ARBA" id="ARBA00022448"/>
    </source>
</evidence>
<comment type="caution">
    <text evidence="5">The sequence shown here is derived from an EMBL/GenBank/DDBJ whole genome shotgun (WGS) entry which is preliminary data.</text>
</comment>
<dbReference type="PANTHER" id="PTHR30222:SF17">
    <property type="entry name" value="SPERMIDINE_PUTRESCINE-BINDING PERIPLASMIC PROTEIN"/>
    <property type="match status" value="1"/>
</dbReference>
<name>A0ABP4Z0N2_9ACTN</name>
<keyword evidence="6" id="KW-1185">Reference proteome</keyword>
<keyword evidence="3" id="KW-0732">Signal</keyword>
<dbReference type="Gene3D" id="3.40.190.10">
    <property type="entry name" value="Periplasmic binding protein-like II"/>
    <property type="match status" value="2"/>
</dbReference>
<dbReference type="SUPFAM" id="SSF53850">
    <property type="entry name" value="Periplasmic binding protein-like II"/>
    <property type="match status" value="1"/>
</dbReference>
<dbReference type="Pfam" id="PF13416">
    <property type="entry name" value="SBP_bac_8"/>
    <property type="match status" value="1"/>
</dbReference>
<dbReference type="Proteomes" id="UP001500218">
    <property type="component" value="Unassembled WGS sequence"/>
</dbReference>
<organism evidence="5 6">
    <name type="scientific">Luedemannella flava</name>
    <dbReference type="NCBI Taxonomy" id="349316"/>
    <lineage>
        <taxon>Bacteria</taxon>
        <taxon>Bacillati</taxon>
        <taxon>Actinomycetota</taxon>
        <taxon>Actinomycetes</taxon>
        <taxon>Micromonosporales</taxon>
        <taxon>Micromonosporaceae</taxon>
        <taxon>Luedemannella</taxon>
    </lineage>
</organism>
<gene>
    <name evidence="5" type="ORF">GCM10009682_58980</name>
</gene>
<keyword evidence="4" id="KW-0574">Periplasm</keyword>
<keyword evidence="2" id="KW-0813">Transport</keyword>
<dbReference type="InterPro" id="IPR001188">
    <property type="entry name" value="Sperm_putr-bd"/>
</dbReference>
<comment type="subcellular location">
    <subcellularLocation>
        <location evidence="1">Periplasm</location>
    </subcellularLocation>
</comment>
<evidence type="ECO:0000313" key="6">
    <source>
        <dbReference type="Proteomes" id="UP001500218"/>
    </source>
</evidence>
<sequence length="420" mass="45412">MGYQMRFHPREGRGPSPTRRQFLRLGGLSLVAATGALAGCERPGRGGGPGTATVDPVALSRPDRPARLPLYPDAPAIADGLSPEKGGTFKIFNYAEYLSPDVTKAFGKKYGVTVEVTTFTTQDEAVAKLRTAGSAFDVYFPTPDILGRLAAGKLLQPLNHTYLPNLKNAWPQLQDPFYDQGAQYTVPYTAYTTGVGYRADKVKSVPANGWDLLWDPAYKGRAYVLDDYREALSMALLRAGNKDLNTEDPAALKAAGDALRQLVDAVNIKIGIAAYQTVPEGQATVHHCWSGDIINAQYYLPKDVDASVLGYWYPADLAGPVGTDCMAIPKAATKPVLAHLFLNHLLDNDVALENFSFTGYQPALAAATPEKLTADEFIAPNLTSAVVTADHYAKGLQELQLSLDGETTWNNQWAAFKAGR</sequence>
<dbReference type="InterPro" id="IPR006059">
    <property type="entry name" value="SBP"/>
</dbReference>
<dbReference type="EMBL" id="BAAALT010000275">
    <property type="protein sequence ID" value="GAA1832707.1"/>
    <property type="molecule type" value="Genomic_DNA"/>
</dbReference>
<accession>A0ABP4Z0N2</accession>
<evidence type="ECO:0000256" key="1">
    <source>
        <dbReference type="ARBA" id="ARBA00004418"/>
    </source>
</evidence>
<protein>
    <submittedName>
        <fullName evidence="5">Spermidine/putrescine ABC transporter substrate-binding protein</fullName>
    </submittedName>
</protein>
<reference evidence="6" key="1">
    <citation type="journal article" date="2019" name="Int. J. Syst. Evol. Microbiol.">
        <title>The Global Catalogue of Microorganisms (GCM) 10K type strain sequencing project: providing services to taxonomists for standard genome sequencing and annotation.</title>
        <authorList>
            <consortium name="The Broad Institute Genomics Platform"/>
            <consortium name="The Broad Institute Genome Sequencing Center for Infectious Disease"/>
            <person name="Wu L."/>
            <person name="Ma J."/>
        </authorList>
    </citation>
    <scope>NUCLEOTIDE SEQUENCE [LARGE SCALE GENOMIC DNA]</scope>
    <source>
        <strain evidence="6">JCM 13250</strain>
    </source>
</reference>
<dbReference type="CDD" id="cd13590">
    <property type="entry name" value="PBP2_PotD_PotF_like"/>
    <property type="match status" value="1"/>
</dbReference>
<proteinExistence type="predicted"/>